<dbReference type="AlphaFoldDB" id="A0A3N2DEX2"/>
<keyword evidence="4" id="KW-1185">Reference proteome</keyword>
<evidence type="ECO:0000313" key="3">
    <source>
        <dbReference type="EMBL" id="ROR97974.1"/>
    </source>
</evidence>
<evidence type="ECO:0000313" key="4">
    <source>
        <dbReference type="Proteomes" id="UP000275394"/>
    </source>
</evidence>
<feature type="transmembrane region" description="Helical" evidence="1">
    <location>
        <begin position="247"/>
        <end position="263"/>
    </location>
</feature>
<dbReference type="PANTHER" id="PTHR36927:SF3">
    <property type="entry name" value="GLUCANS BIOSYNTHESIS PROTEIN C"/>
    <property type="match status" value="1"/>
</dbReference>
<proteinExistence type="predicted"/>
<sequence>MQIENTHTVNGANPVDIDNLQRRYDIDWIRTLAVGLLIIYHITVSFLPWAKQFNFMQNDQPLMELWTFMSLINLWRIPIIFMVAGMGLYFSMQRRNYRQLMQERSRFILLPLVFGSLFIVPLLPFMLSNFYQQAFSYRPAMGHLWFLGNIYAYVLLLLPLFIYLNNRPDNLLFRAFNKLLQHPAGLYLLALPMMLEAWLINPELFFIYYKNLHGFWLGIICFSLGFLFVSLKGTFWSAVQRSRHCSLTLALLCFFNRLIIFQFEAVPNPLLAFESLCWMLAIFGYACRHLNRTSSTLSYFSQAVFPVYIIHMPVQYAVSYYLLPLSLNPWLKLMVLITATFIICLSCYEYIIRRTGWLRPLFGMKHLNITSNSRS</sequence>
<dbReference type="GO" id="GO:0016747">
    <property type="term" value="F:acyltransferase activity, transferring groups other than amino-acyl groups"/>
    <property type="evidence" value="ECO:0007669"/>
    <property type="project" value="InterPro"/>
</dbReference>
<comment type="caution">
    <text evidence="3">The sequence shown here is derived from an EMBL/GenBank/DDBJ whole genome shotgun (WGS) entry which is preliminary data.</text>
</comment>
<dbReference type="Proteomes" id="UP000275394">
    <property type="component" value="Unassembled WGS sequence"/>
</dbReference>
<keyword evidence="1" id="KW-0812">Transmembrane</keyword>
<keyword evidence="1" id="KW-1133">Transmembrane helix</keyword>
<feature type="transmembrane region" description="Helical" evidence="1">
    <location>
        <begin position="65"/>
        <end position="89"/>
    </location>
</feature>
<dbReference type="EMBL" id="RKHR01000008">
    <property type="protein sequence ID" value="ROR97974.1"/>
    <property type="molecule type" value="Genomic_DNA"/>
</dbReference>
<dbReference type="PANTHER" id="PTHR36927">
    <property type="entry name" value="BLR4337 PROTEIN"/>
    <property type="match status" value="1"/>
</dbReference>
<feature type="transmembrane region" description="Helical" evidence="1">
    <location>
        <begin position="215"/>
        <end position="235"/>
    </location>
</feature>
<feature type="domain" description="Acyltransferase 3" evidence="2">
    <location>
        <begin position="24"/>
        <end position="348"/>
    </location>
</feature>
<evidence type="ECO:0000259" key="2">
    <source>
        <dbReference type="Pfam" id="PF01757"/>
    </source>
</evidence>
<feature type="transmembrane region" description="Helical" evidence="1">
    <location>
        <begin position="330"/>
        <end position="351"/>
    </location>
</feature>
<dbReference type="InterPro" id="IPR050623">
    <property type="entry name" value="Glucan_succinyl_AcylTrfase"/>
</dbReference>
<accession>A0A3N2DEX2</accession>
<name>A0A3N2DEX2_9GAMM</name>
<dbReference type="InterPro" id="IPR002656">
    <property type="entry name" value="Acyl_transf_3_dom"/>
</dbReference>
<reference evidence="3 4" key="1">
    <citation type="submission" date="2018-11" db="EMBL/GenBank/DDBJ databases">
        <title>Genomic Encyclopedia of Type Strains, Phase IV (KMG-IV): sequencing the most valuable type-strain genomes for metagenomic binning, comparative biology and taxonomic classification.</title>
        <authorList>
            <person name="Goeker M."/>
        </authorList>
    </citation>
    <scope>NUCLEOTIDE SEQUENCE [LARGE SCALE GENOMIC DNA]</scope>
    <source>
        <strain evidence="3 4">DSM 100316</strain>
    </source>
</reference>
<keyword evidence="3" id="KW-0012">Acyltransferase</keyword>
<feature type="transmembrane region" description="Helical" evidence="1">
    <location>
        <begin position="269"/>
        <end position="287"/>
    </location>
</feature>
<gene>
    <name evidence="3" type="ORF">EDC56_3643</name>
</gene>
<dbReference type="OrthoDB" id="9809782at2"/>
<feature type="transmembrane region" description="Helical" evidence="1">
    <location>
        <begin position="28"/>
        <end position="50"/>
    </location>
</feature>
<evidence type="ECO:0000256" key="1">
    <source>
        <dbReference type="SAM" id="Phobius"/>
    </source>
</evidence>
<feature type="transmembrane region" description="Helical" evidence="1">
    <location>
        <begin position="143"/>
        <end position="164"/>
    </location>
</feature>
<protein>
    <submittedName>
        <fullName evidence="3">Acyltransferase-like protein</fullName>
    </submittedName>
</protein>
<dbReference type="RefSeq" id="WP_123713968.1">
    <property type="nucleotide sequence ID" value="NZ_RKHR01000008.1"/>
</dbReference>
<feature type="transmembrane region" description="Helical" evidence="1">
    <location>
        <begin position="185"/>
        <end position="209"/>
    </location>
</feature>
<dbReference type="Pfam" id="PF01757">
    <property type="entry name" value="Acyl_transf_3"/>
    <property type="match status" value="1"/>
</dbReference>
<feature type="transmembrane region" description="Helical" evidence="1">
    <location>
        <begin position="299"/>
        <end position="318"/>
    </location>
</feature>
<organism evidence="3 4">
    <name type="scientific">Sinobacterium caligoides</name>
    <dbReference type="NCBI Taxonomy" id="933926"/>
    <lineage>
        <taxon>Bacteria</taxon>
        <taxon>Pseudomonadati</taxon>
        <taxon>Pseudomonadota</taxon>
        <taxon>Gammaproteobacteria</taxon>
        <taxon>Cellvibrionales</taxon>
        <taxon>Spongiibacteraceae</taxon>
        <taxon>Sinobacterium</taxon>
    </lineage>
</organism>
<keyword evidence="1" id="KW-0472">Membrane</keyword>
<keyword evidence="3" id="KW-0808">Transferase</keyword>
<feature type="transmembrane region" description="Helical" evidence="1">
    <location>
        <begin position="109"/>
        <end position="131"/>
    </location>
</feature>